<dbReference type="PROSITE" id="PS51257">
    <property type="entry name" value="PROKAR_LIPOPROTEIN"/>
    <property type="match status" value="1"/>
</dbReference>
<dbReference type="EMBL" id="UGPG01000001">
    <property type="protein sequence ID" value="STY45253.1"/>
    <property type="molecule type" value="Genomic_DNA"/>
</dbReference>
<dbReference type="AlphaFoldDB" id="A0A378MIA9"/>
<sequence length="210" mass="23485">MKKVKLLVAFASLSILLLVLAACGNDRVEPKKAAEQTVEAMLYGKNTDNMEKIYGKSNGDFDTEFEKSFIDGFKSQSGATGEEADKEIRKFYKAFQKRNREVTSFTTKVTDNDKEKPVVEIKAKGLNMKDVATNLQKAVMKEAQKDPSIATDRVKIIKLYTNEIKKAKAVDTPATVEMKFEVNKDNKKWKIANQNDFIQQIGTAFVAGGI</sequence>
<dbReference type="Proteomes" id="UP000254879">
    <property type="component" value="Unassembled WGS sequence"/>
</dbReference>
<dbReference type="Pfam" id="PF17118">
    <property type="entry name" value="DUF5105"/>
    <property type="match status" value="1"/>
</dbReference>
<evidence type="ECO:0000313" key="1">
    <source>
        <dbReference type="EMBL" id="STY45253.1"/>
    </source>
</evidence>
<dbReference type="OrthoDB" id="2156807at2"/>
<dbReference type="InterPro" id="IPR031343">
    <property type="entry name" value="DUF5105"/>
</dbReference>
<reference evidence="1 2" key="1">
    <citation type="submission" date="2018-06" db="EMBL/GenBank/DDBJ databases">
        <authorList>
            <consortium name="Pathogen Informatics"/>
            <person name="Doyle S."/>
        </authorList>
    </citation>
    <scope>NUCLEOTIDE SEQUENCE [LARGE SCALE GENOMIC DNA]</scope>
    <source>
        <strain evidence="2">NCTC 10815</strain>
    </source>
</reference>
<gene>
    <name evidence="1" type="ORF">NCTC10815_02628</name>
</gene>
<evidence type="ECO:0000313" key="2">
    <source>
        <dbReference type="Proteomes" id="UP000254879"/>
    </source>
</evidence>
<organism evidence="1 2">
    <name type="scientific">Listeria grayi</name>
    <name type="common">Listeria murrayi</name>
    <dbReference type="NCBI Taxonomy" id="1641"/>
    <lineage>
        <taxon>Bacteria</taxon>
        <taxon>Bacillati</taxon>
        <taxon>Bacillota</taxon>
        <taxon>Bacilli</taxon>
        <taxon>Bacillales</taxon>
        <taxon>Listeriaceae</taxon>
        <taxon>Listeria</taxon>
    </lineage>
</organism>
<accession>A0A378MIA9</accession>
<name>A0A378MIA9_LISGR</name>
<dbReference type="RefSeq" id="WP_003757805.1">
    <property type="nucleotide sequence ID" value="NZ_CABKNG010000002.1"/>
</dbReference>
<proteinExistence type="predicted"/>
<protein>
    <submittedName>
        <fullName evidence="1">Uncharacterized protein</fullName>
    </submittedName>
</protein>